<evidence type="ECO:0000313" key="9">
    <source>
        <dbReference type="Proteomes" id="UP000280099"/>
    </source>
</evidence>
<evidence type="ECO:0000256" key="1">
    <source>
        <dbReference type="ARBA" id="ARBA00004945"/>
    </source>
</evidence>
<feature type="binding site" evidence="6">
    <location>
        <position position="78"/>
    </location>
    <ligand>
        <name>substrate</name>
    </ligand>
</feature>
<dbReference type="GO" id="GO:0005829">
    <property type="term" value="C:cytosol"/>
    <property type="evidence" value="ECO:0007669"/>
    <property type="project" value="TreeGrafter"/>
</dbReference>
<dbReference type="InterPro" id="IPR010049">
    <property type="entry name" value="MTA_SAH_Nsdase"/>
</dbReference>
<dbReference type="FunFam" id="3.40.50.1580:FF:000001">
    <property type="entry name" value="MTA/SAH nucleosidase family protein"/>
    <property type="match status" value="1"/>
</dbReference>
<reference evidence="8 9" key="1">
    <citation type="submission" date="2018-10" db="EMBL/GenBank/DDBJ databases">
        <title>Genomic Encyclopedia of Type Strains, Phase IV (KMG-IV): sequencing the most valuable type-strain genomes for metagenomic binning, comparative biology and taxonomic classification.</title>
        <authorList>
            <person name="Goeker M."/>
        </authorList>
    </citation>
    <scope>NUCLEOTIDE SEQUENCE [LARGE SCALE GENOMIC DNA]</scope>
    <source>
        <strain evidence="8 9">DSM 23800</strain>
    </source>
</reference>
<feature type="binding site" evidence="6">
    <location>
        <position position="152"/>
    </location>
    <ligand>
        <name>substrate</name>
    </ligand>
</feature>
<comment type="catalytic activity">
    <reaction evidence="6">
        <text>S-adenosyl-L-homocysteine + H2O = S-(5-deoxy-D-ribos-5-yl)-L-homocysteine + adenine</text>
        <dbReference type="Rhea" id="RHEA:17805"/>
        <dbReference type="ChEBI" id="CHEBI:15377"/>
        <dbReference type="ChEBI" id="CHEBI:16708"/>
        <dbReference type="ChEBI" id="CHEBI:57856"/>
        <dbReference type="ChEBI" id="CHEBI:58195"/>
        <dbReference type="EC" id="3.2.2.9"/>
    </reaction>
</comment>
<dbReference type="AlphaFoldDB" id="A0A420XFG0"/>
<sequence length="230" mass="24336">MKIGIIGAMEQEVTILKSYILEPKEIEIAGCKIYEGKINNIDVALLQSGIGKTSSALGTTLLLTLTKPDMVINTGSAGGLSASLNVGDIVISSDVRHHDVDVTAFGYEKGQLPSNPAGFLPDAQLVDIAIKESEKFGLNAVNGLICSGDQFINGADAIHKIRADFPDVVAVEMEAASIAQVCHAFHVPFVVVRAISDVADKTSHLSFDEFLPLAAEKSSNVVLAMLNCLD</sequence>
<evidence type="ECO:0000256" key="4">
    <source>
        <dbReference type="ARBA" id="ARBA00023167"/>
    </source>
</evidence>
<dbReference type="Proteomes" id="UP000280099">
    <property type="component" value="Unassembled WGS sequence"/>
</dbReference>
<evidence type="ECO:0000313" key="8">
    <source>
        <dbReference type="EMBL" id="RKR71275.1"/>
    </source>
</evidence>
<comment type="catalytic activity">
    <reaction evidence="5">
        <text>5'-deoxyadenosine + H2O = 5-deoxy-D-ribose + adenine</text>
        <dbReference type="Rhea" id="RHEA:29859"/>
        <dbReference type="ChEBI" id="CHEBI:15377"/>
        <dbReference type="ChEBI" id="CHEBI:16708"/>
        <dbReference type="ChEBI" id="CHEBI:17319"/>
        <dbReference type="ChEBI" id="CHEBI:149540"/>
        <dbReference type="EC" id="3.2.2.9"/>
    </reaction>
    <physiologicalReaction direction="left-to-right" evidence="5">
        <dbReference type="Rhea" id="RHEA:29860"/>
    </physiologicalReaction>
</comment>
<feature type="domain" description="Nucleoside phosphorylase" evidence="7">
    <location>
        <begin position="2"/>
        <end position="226"/>
    </location>
</feature>
<name>A0A420XFG0_9PAST</name>
<protein>
    <recommendedName>
        <fullName evidence="6">5'-methylthioadenosine/S-adenosylhomocysteine nucleosidase</fullName>
        <shortName evidence="6">MTA/SAH nucleosidase</shortName>
        <shortName evidence="6">MTAN</shortName>
        <ecNumber evidence="6">3.2.2.9</ecNumber>
    </recommendedName>
    <alternativeName>
        <fullName evidence="6">5'-deoxyadenosine nucleosidase</fullName>
        <shortName evidence="6">DOA nucleosidase</shortName>
        <shortName evidence="6">dAdo nucleosidase</shortName>
    </alternativeName>
    <alternativeName>
        <fullName evidence="6">5'-methylthioadenosine nucleosidase</fullName>
        <shortName evidence="6">MTA nucleosidase</shortName>
    </alternativeName>
    <alternativeName>
        <fullName evidence="6">S-adenosylhomocysteine nucleosidase</fullName>
        <shortName evidence="6">AdoHcy nucleosidase</shortName>
        <shortName evidence="6">SAH nucleosidase</shortName>
        <shortName evidence="6">SRH nucleosidase</shortName>
    </alternativeName>
</protein>
<dbReference type="OrthoDB" id="9792278at2"/>
<dbReference type="InterPro" id="IPR035994">
    <property type="entry name" value="Nucleoside_phosphorylase_sf"/>
</dbReference>
<dbReference type="NCBIfam" id="NF004079">
    <property type="entry name" value="PRK05584.1"/>
    <property type="match status" value="1"/>
</dbReference>
<evidence type="ECO:0000256" key="6">
    <source>
        <dbReference type="HAMAP-Rule" id="MF_01684"/>
    </source>
</evidence>
<dbReference type="GO" id="GO:0019284">
    <property type="term" value="P:L-methionine salvage from S-adenosylmethionine"/>
    <property type="evidence" value="ECO:0007669"/>
    <property type="project" value="TreeGrafter"/>
</dbReference>
<dbReference type="RefSeq" id="WP_121123806.1">
    <property type="nucleotide sequence ID" value="NZ_CP016604.1"/>
</dbReference>
<dbReference type="EC" id="3.2.2.9" evidence="6"/>
<keyword evidence="2 6" id="KW-0028">Amino-acid biosynthesis</keyword>
<evidence type="ECO:0000259" key="7">
    <source>
        <dbReference type="Pfam" id="PF01048"/>
    </source>
</evidence>
<dbReference type="NCBIfam" id="TIGR01704">
    <property type="entry name" value="MTA_SAH-Nsdase"/>
    <property type="match status" value="1"/>
</dbReference>
<feature type="binding site" evidence="6">
    <location>
        <begin position="173"/>
        <end position="174"/>
    </location>
    <ligand>
        <name>substrate</name>
    </ligand>
</feature>
<comment type="similarity">
    <text evidence="6">Belongs to the PNP/UDP phosphorylase family. MtnN subfamily.</text>
</comment>
<keyword evidence="4 6" id="KW-0486">Methionine biosynthesis</keyword>
<feature type="active site" description="Proton acceptor" evidence="6">
    <location>
        <position position="12"/>
    </location>
</feature>
<dbReference type="UniPathway" id="UPA00904">
    <property type="reaction ID" value="UER00871"/>
</dbReference>
<dbReference type="GO" id="GO:0019509">
    <property type="term" value="P:L-methionine salvage from methylthioadenosine"/>
    <property type="evidence" value="ECO:0007669"/>
    <property type="project" value="UniProtKB-UniRule"/>
</dbReference>
<comment type="caution">
    <text evidence="8">The sequence shown here is derived from an EMBL/GenBank/DDBJ whole genome shotgun (WGS) entry which is preliminary data.</text>
</comment>
<keyword evidence="9" id="KW-1185">Reference proteome</keyword>
<comment type="catalytic activity">
    <reaction evidence="6">
        <text>S-methyl-5'-thioadenosine + H2O = 5-(methylsulfanyl)-D-ribose + adenine</text>
        <dbReference type="Rhea" id="RHEA:13617"/>
        <dbReference type="ChEBI" id="CHEBI:15377"/>
        <dbReference type="ChEBI" id="CHEBI:16708"/>
        <dbReference type="ChEBI" id="CHEBI:17509"/>
        <dbReference type="ChEBI" id="CHEBI:78440"/>
        <dbReference type="EC" id="3.2.2.9"/>
    </reaction>
</comment>
<feature type="active site" description="Proton donor" evidence="6">
    <location>
        <position position="197"/>
    </location>
</feature>
<dbReference type="EMBL" id="RBJC01000008">
    <property type="protein sequence ID" value="RKR71275.1"/>
    <property type="molecule type" value="Genomic_DNA"/>
</dbReference>
<evidence type="ECO:0000256" key="5">
    <source>
        <dbReference type="ARBA" id="ARBA00050313"/>
    </source>
</evidence>
<dbReference type="PANTHER" id="PTHR46832:SF1">
    <property type="entry name" value="5'-METHYLTHIOADENOSINE_S-ADENOSYLHOMOCYSTEINE NUCLEOSIDASE"/>
    <property type="match status" value="1"/>
</dbReference>
<dbReference type="CDD" id="cd09008">
    <property type="entry name" value="MTAN"/>
    <property type="match status" value="1"/>
</dbReference>
<comment type="function">
    <text evidence="6">Catalyzes the irreversible cleavage of the glycosidic bond in both 5'-methylthioadenosine (MTA) and S-adenosylhomocysteine (SAH/AdoHcy) to adenine and the corresponding thioribose, 5'-methylthioribose and S-ribosylhomocysteine, respectively. Also cleaves 5'-deoxyadenosine, a toxic by-product of radical S-adenosylmethionine (SAM) enzymes, into 5-deoxyribose and adenine.</text>
</comment>
<dbReference type="GO" id="GO:0009164">
    <property type="term" value="P:nucleoside catabolic process"/>
    <property type="evidence" value="ECO:0007669"/>
    <property type="project" value="InterPro"/>
</dbReference>
<dbReference type="Pfam" id="PF01048">
    <property type="entry name" value="PNP_UDP_1"/>
    <property type="match status" value="1"/>
</dbReference>
<evidence type="ECO:0000256" key="2">
    <source>
        <dbReference type="ARBA" id="ARBA00022605"/>
    </source>
</evidence>
<evidence type="ECO:0000256" key="3">
    <source>
        <dbReference type="ARBA" id="ARBA00022801"/>
    </source>
</evidence>
<proteinExistence type="inferred from homology"/>
<gene>
    <name evidence="6" type="primary">mtnN</name>
    <name evidence="8" type="ORF">DES31_1611</name>
</gene>
<keyword evidence="3 6" id="KW-0378">Hydrolase</keyword>
<dbReference type="Gene3D" id="3.40.50.1580">
    <property type="entry name" value="Nucleoside phosphorylase domain"/>
    <property type="match status" value="1"/>
</dbReference>
<dbReference type="GO" id="GO:0008930">
    <property type="term" value="F:methylthioadenosine nucleosidase activity"/>
    <property type="evidence" value="ECO:0007669"/>
    <property type="project" value="UniProtKB-UniRule"/>
</dbReference>
<dbReference type="SUPFAM" id="SSF53167">
    <property type="entry name" value="Purine and uridine phosphorylases"/>
    <property type="match status" value="1"/>
</dbReference>
<dbReference type="GO" id="GO:0008782">
    <property type="term" value="F:adenosylhomocysteine nucleosidase activity"/>
    <property type="evidence" value="ECO:0007669"/>
    <property type="project" value="UniProtKB-UniRule"/>
</dbReference>
<accession>A0A420XFG0</accession>
<dbReference type="InterPro" id="IPR000845">
    <property type="entry name" value="Nucleoside_phosphorylase_d"/>
</dbReference>
<dbReference type="HAMAP" id="MF_01684">
    <property type="entry name" value="Salvage_MtnN"/>
    <property type="match status" value="1"/>
</dbReference>
<organism evidence="8 9">
    <name type="scientific">Otariodibacter oris</name>
    <dbReference type="NCBI Taxonomy" id="1032623"/>
    <lineage>
        <taxon>Bacteria</taxon>
        <taxon>Pseudomonadati</taxon>
        <taxon>Pseudomonadota</taxon>
        <taxon>Gammaproteobacteria</taxon>
        <taxon>Pasteurellales</taxon>
        <taxon>Pasteurellaceae</taxon>
        <taxon>Otariodibacter</taxon>
    </lineage>
</organism>
<comment type="pathway">
    <text evidence="1 6">Amino-acid biosynthesis; L-methionine biosynthesis via salvage pathway; S-methyl-5-thio-alpha-D-ribose 1-phosphate from S-methyl-5'-thioadenosine (hydrolase route): step 1/2.</text>
</comment>
<dbReference type="PANTHER" id="PTHR46832">
    <property type="entry name" value="5'-METHYLTHIOADENOSINE/S-ADENOSYLHOMOCYSTEINE NUCLEOSIDASE"/>
    <property type="match status" value="1"/>
</dbReference>